<gene>
    <name evidence="1" type="ORF">BZ3500_MVSOF-1268-A1-R1_CHR9G10514</name>
</gene>
<proteinExistence type="predicted"/>
<protein>
    <submittedName>
        <fullName evidence="1">BZ3500_MvSof-1268-A1-R1_Chr9g10514 protein</fullName>
    </submittedName>
</protein>
<dbReference type="Proteomes" id="UP000249723">
    <property type="component" value="Unassembled WGS sequence"/>
</dbReference>
<keyword evidence="2" id="KW-1185">Reference proteome</keyword>
<evidence type="ECO:0000313" key="2">
    <source>
        <dbReference type="Proteomes" id="UP000249723"/>
    </source>
</evidence>
<sequence length="50" mass="5601">MIGRDGRLGTKTDDYLCTGRCFDTTLSYCPIRCAIRASFSLIVNWTQPLA</sequence>
<name>A0A2X0K933_9BASI</name>
<dbReference type="AlphaFoldDB" id="A0A2X0K933"/>
<evidence type="ECO:0000313" key="1">
    <source>
        <dbReference type="EMBL" id="SDA00223.1"/>
    </source>
</evidence>
<accession>A0A2X0K933</accession>
<reference evidence="2" key="1">
    <citation type="submission" date="2016-10" db="EMBL/GenBank/DDBJ databases">
        <authorList>
            <person name="Jeantristanb JTB J.-T."/>
            <person name="Ricardo R."/>
        </authorList>
    </citation>
    <scope>NUCLEOTIDE SEQUENCE [LARGE SCALE GENOMIC DNA]</scope>
</reference>
<dbReference type="EMBL" id="FMWP01000107">
    <property type="protein sequence ID" value="SDA00223.1"/>
    <property type="molecule type" value="Genomic_DNA"/>
</dbReference>
<organism evidence="1 2">
    <name type="scientific">Microbotryum saponariae</name>
    <dbReference type="NCBI Taxonomy" id="289078"/>
    <lineage>
        <taxon>Eukaryota</taxon>
        <taxon>Fungi</taxon>
        <taxon>Dikarya</taxon>
        <taxon>Basidiomycota</taxon>
        <taxon>Pucciniomycotina</taxon>
        <taxon>Microbotryomycetes</taxon>
        <taxon>Microbotryales</taxon>
        <taxon>Microbotryaceae</taxon>
        <taxon>Microbotryum</taxon>
    </lineage>
</organism>